<dbReference type="GO" id="GO:0003727">
    <property type="term" value="F:single-stranded RNA binding"/>
    <property type="evidence" value="ECO:0007669"/>
    <property type="project" value="TreeGrafter"/>
</dbReference>
<dbReference type="PANTHER" id="PTHR12124">
    <property type="entry name" value="POLYMYOSITIS/SCLERODERMA AUTOANTIGEN-RELATED"/>
    <property type="match status" value="1"/>
</dbReference>
<dbReference type="InterPro" id="IPR010997">
    <property type="entry name" value="HRDC-like_sf"/>
</dbReference>
<dbReference type="SUPFAM" id="SSF53098">
    <property type="entry name" value="Ribonuclease H-like"/>
    <property type="match status" value="1"/>
</dbReference>
<keyword evidence="9" id="KW-1185">Reference proteome</keyword>
<dbReference type="Pfam" id="PF01612">
    <property type="entry name" value="DNA_pol_A_exo1"/>
    <property type="match status" value="1"/>
</dbReference>
<feature type="domain" description="HRDC" evidence="7">
    <location>
        <begin position="474"/>
        <end position="554"/>
    </location>
</feature>
<evidence type="ECO:0000313" key="8">
    <source>
        <dbReference type="EMBL" id="KAJ8460689.1"/>
    </source>
</evidence>
<dbReference type="GO" id="GO:0071039">
    <property type="term" value="P:nuclear polyadenylation-dependent CUT catabolic process"/>
    <property type="evidence" value="ECO:0007669"/>
    <property type="project" value="TreeGrafter"/>
</dbReference>
<evidence type="ECO:0000256" key="3">
    <source>
        <dbReference type="ARBA" id="ARBA00022801"/>
    </source>
</evidence>
<evidence type="ECO:0000256" key="4">
    <source>
        <dbReference type="ARBA" id="ARBA00022839"/>
    </source>
</evidence>
<comment type="subcellular location">
    <subcellularLocation>
        <location evidence="1">Nucleus</location>
    </subcellularLocation>
</comment>
<dbReference type="AlphaFoldDB" id="A0AAV8PN10"/>
<dbReference type="GO" id="GO:0071035">
    <property type="term" value="P:nuclear polyadenylation-dependent rRNA catabolic process"/>
    <property type="evidence" value="ECO:0007669"/>
    <property type="project" value="TreeGrafter"/>
</dbReference>
<evidence type="ECO:0000256" key="6">
    <source>
        <dbReference type="SAM" id="MobiDB-lite"/>
    </source>
</evidence>
<dbReference type="Proteomes" id="UP001222027">
    <property type="component" value="Unassembled WGS sequence"/>
</dbReference>
<dbReference type="GO" id="GO:0071051">
    <property type="term" value="P:poly(A)-dependent snoRNA 3'-end processing"/>
    <property type="evidence" value="ECO:0007669"/>
    <property type="project" value="TreeGrafter"/>
</dbReference>
<proteinExistence type="predicted"/>
<comment type="caution">
    <text evidence="8">The sequence shown here is derived from an EMBL/GenBank/DDBJ whole genome shotgun (WGS) entry which is preliminary data.</text>
</comment>
<dbReference type="GO" id="GO:0071037">
    <property type="term" value="P:nuclear polyadenylation-dependent snRNA catabolic process"/>
    <property type="evidence" value="ECO:0007669"/>
    <property type="project" value="TreeGrafter"/>
</dbReference>
<evidence type="ECO:0000256" key="2">
    <source>
        <dbReference type="ARBA" id="ARBA00022722"/>
    </source>
</evidence>
<feature type="region of interest" description="Disordered" evidence="6">
    <location>
        <begin position="799"/>
        <end position="890"/>
    </location>
</feature>
<dbReference type="GO" id="GO:0080188">
    <property type="term" value="P:gene silencing by siRNA-directed DNA methylation"/>
    <property type="evidence" value="ECO:0007669"/>
    <property type="project" value="UniProtKB-ARBA"/>
</dbReference>
<dbReference type="GO" id="GO:0071036">
    <property type="term" value="P:nuclear polyadenylation-dependent snoRNA catabolic process"/>
    <property type="evidence" value="ECO:0007669"/>
    <property type="project" value="TreeGrafter"/>
</dbReference>
<name>A0AAV8PN10_ENSVE</name>
<evidence type="ECO:0000256" key="1">
    <source>
        <dbReference type="ARBA" id="ARBA00004123"/>
    </source>
</evidence>
<dbReference type="InterPro" id="IPR002562">
    <property type="entry name" value="3'-5'_exonuclease_dom"/>
</dbReference>
<protein>
    <recommendedName>
        <fullName evidence="7">HRDC domain-containing protein</fullName>
    </recommendedName>
</protein>
<dbReference type="GO" id="GO:0071038">
    <property type="term" value="P:TRAMP-dependent tRNA surveillance pathway"/>
    <property type="evidence" value="ECO:0007669"/>
    <property type="project" value="TreeGrafter"/>
</dbReference>
<dbReference type="GO" id="GO:0000175">
    <property type="term" value="F:3'-5'-RNA exonuclease activity"/>
    <property type="evidence" value="ECO:0007669"/>
    <property type="project" value="InterPro"/>
</dbReference>
<dbReference type="GO" id="GO:0071044">
    <property type="term" value="P:histone mRNA catabolic process"/>
    <property type="evidence" value="ECO:0007669"/>
    <property type="project" value="TreeGrafter"/>
</dbReference>
<feature type="region of interest" description="Disordered" evidence="6">
    <location>
        <begin position="731"/>
        <end position="786"/>
    </location>
</feature>
<dbReference type="PANTHER" id="PTHR12124:SF47">
    <property type="entry name" value="EXOSOME COMPONENT 10"/>
    <property type="match status" value="1"/>
</dbReference>
<dbReference type="Pfam" id="PF00570">
    <property type="entry name" value="HRDC"/>
    <property type="match status" value="1"/>
</dbReference>
<dbReference type="SMART" id="SM00341">
    <property type="entry name" value="HRDC"/>
    <property type="match status" value="1"/>
</dbReference>
<dbReference type="InterPro" id="IPR049559">
    <property type="entry name" value="Rrp6p-like_exo"/>
</dbReference>
<dbReference type="InterPro" id="IPR036397">
    <property type="entry name" value="RNaseH_sf"/>
</dbReference>
<reference evidence="8 9" key="1">
    <citation type="submission" date="2022-12" db="EMBL/GenBank/DDBJ databases">
        <title>Chromosome-scale assembly of the Ensete ventricosum genome.</title>
        <authorList>
            <person name="Dussert Y."/>
            <person name="Stocks J."/>
            <person name="Wendawek A."/>
            <person name="Woldeyes F."/>
            <person name="Nichols R.A."/>
            <person name="Borrell J.S."/>
        </authorList>
    </citation>
    <scope>NUCLEOTIDE SEQUENCE [LARGE SCALE GENOMIC DNA]</scope>
    <source>
        <strain evidence="9">cv. Maze</strain>
        <tissue evidence="8">Seeds</tissue>
    </source>
</reference>
<dbReference type="GO" id="GO:0005730">
    <property type="term" value="C:nucleolus"/>
    <property type="evidence" value="ECO:0007669"/>
    <property type="project" value="TreeGrafter"/>
</dbReference>
<dbReference type="InterPro" id="IPR012337">
    <property type="entry name" value="RNaseH-like_sf"/>
</dbReference>
<dbReference type="Gene3D" id="1.10.150.80">
    <property type="entry name" value="HRDC domain"/>
    <property type="match status" value="1"/>
</dbReference>
<gene>
    <name evidence="8" type="ORF">OPV22_033615</name>
</gene>
<dbReference type="GO" id="GO:0000176">
    <property type="term" value="C:nuclear exosome (RNase complex)"/>
    <property type="evidence" value="ECO:0007669"/>
    <property type="project" value="TreeGrafter"/>
</dbReference>
<feature type="compositionally biased region" description="Polar residues" evidence="6">
    <location>
        <begin position="802"/>
        <end position="811"/>
    </location>
</feature>
<sequence>MEADAPDSDTSLKHKADDLHALVSGPLAAAVDKAFGRSRGIPSGRDFHFFDNFDEFKAPVREIKDKSESSLRSIAASGSLWGSKKPPQLPDDLDDAYDWVVNLNDEFLDRLAVSMDEFKNLREKEEEAGGKIGAMDLEGGFQLVYGKKKKGATRDTEKDEGFSGSSSSTVVNVATKDKRTTAARSKVPFHIPTIPRPQDQYNILVNNNNQPFEHVWLERSRDGRFIHPLENLAVPNFIDRKHEEGEPVQPLPLESTPFKQVESVNELKMVAAKLRGVDEFAVDLEHNQYRSFQGLTCLMQISTRTEDFVIDTLKLRIHVGPHMREVFKDPSKRKIMHGADRDIIWLQRDFGIYVCNLFDTGQASRVLQLERNSLEYLLRHFCGISANKEYQNADWRLRPLPVEMLKYAREDTHYLLYIYDQMKSMLQAASSNENDLLLEVYKRSSEICMQLYEKEIFTDTSFLHIYGLSDADLNSKQLAVAAGLFQWRDNLARAEDESTGYILPNKTLLEIARQMPVTSGKLQRLVKSKHPFVERHLNSVVGIIKSSIANSSAYEGITEQLKEGRLESDLEEGDCNTGSIPATDDPMEFTNMFGLLKTTVLNKHIQKTRSGITKIVEKEMMDNRNTSYLQSREGGIASVQLQKKSSCAFGALFGNSSSRKKPTLDKVGLAGQNKNVNKVEAIKSTVALPFHHFSGGETTSELHVKEIIVCPVVETLQQHSADLAKLEEVIPLDRGSHEQSPSDSPMTDDGTKERDNSHHPEIGSGLDLQPESIASDEPMSPSDLTSSFEKCFQSINERRNCQRSQKSSQKPEINFNLRPFDYAAARKNVKFDDDGDDETKTEDPIKTSPDSRQMHRASGKAQGEERSRGSQQARRRQAFPPSGNRSTTYH</sequence>
<organism evidence="8 9">
    <name type="scientific">Ensete ventricosum</name>
    <name type="common">Abyssinian banana</name>
    <name type="synonym">Musa ensete</name>
    <dbReference type="NCBI Taxonomy" id="4639"/>
    <lineage>
        <taxon>Eukaryota</taxon>
        <taxon>Viridiplantae</taxon>
        <taxon>Streptophyta</taxon>
        <taxon>Embryophyta</taxon>
        <taxon>Tracheophyta</taxon>
        <taxon>Spermatophyta</taxon>
        <taxon>Magnoliopsida</taxon>
        <taxon>Liliopsida</taxon>
        <taxon>Zingiberales</taxon>
        <taxon>Musaceae</taxon>
        <taxon>Ensete</taxon>
    </lineage>
</organism>
<dbReference type="EMBL" id="JAQQAF010000009">
    <property type="protein sequence ID" value="KAJ8460689.1"/>
    <property type="molecule type" value="Genomic_DNA"/>
</dbReference>
<dbReference type="GO" id="GO:0000166">
    <property type="term" value="F:nucleotide binding"/>
    <property type="evidence" value="ECO:0007669"/>
    <property type="project" value="InterPro"/>
</dbReference>
<dbReference type="PROSITE" id="PS50967">
    <property type="entry name" value="HRDC"/>
    <property type="match status" value="1"/>
</dbReference>
<accession>A0AAV8PN10</accession>
<dbReference type="InterPro" id="IPR045092">
    <property type="entry name" value="Rrp6-like"/>
</dbReference>
<dbReference type="InterPro" id="IPR002121">
    <property type="entry name" value="HRDC_dom"/>
</dbReference>
<evidence type="ECO:0000256" key="5">
    <source>
        <dbReference type="ARBA" id="ARBA00023242"/>
    </source>
</evidence>
<dbReference type="Gene3D" id="3.30.420.10">
    <property type="entry name" value="Ribonuclease H-like superfamily/Ribonuclease H"/>
    <property type="match status" value="1"/>
</dbReference>
<dbReference type="GO" id="GO:0000467">
    <property type="term" value="P:exonucleolytic trimming to generate mature 3'-end of 5.8S rRNA from tricistronic rRNA transcript (SSU-rRNA, 5.8S rRNA, LSU-rRNA)"/>
    <property type="evidence" value="ECO:0007669"/>
    <property type="project" value="InterPro"/>
</dbReference>
<dbReference type="CDD" id="cd06147">
    <property type="entry name" value="Rrp6p_like_exo"/>
    <property type="match status" value="1"/>
</dbReference>
<keyword evidence="4" id="KW-0269">Exonuclease</keyword>
<dbReference type="FunFam" id="3.30.420.10:FF:000065">
    <property type="entry name" value="Protein RRP6-like 2 isoform A"/>
    <property type="match status" value="1"/>
</dbReference>
<dbReference type="GO" id="GO:0071040">
    <property type="term" value="P:nuclear polyadenylation-dependent antisense transcript catabolic process"/>
    <property type="evidence" value="ECO:0007669"/>
    <property type="project" value="TreeGrafter"/>
</dbReference>
<dbReference type="InterPro" id="IPR044876">
    <property type="entry name" value="HRDC_dom_sf"/>
</dbReference>
<feature type="compositionally biased region" description="Basic and acidic residues" evidence="6">
    <location>
        <begin position="749"/>
        <end position="761"/>
    </location>
</feature>
<keyword evidence="5" id="KW-0539">Nucleus</keyword>
<dbReference type="SMART" id="SM00474">
    <property type="entry name" value="35EXOc"/>
    <property type="match status" value="1"/>
</dbReference>
<keyword evidence="3" id="KW-0378">Hydrolase</keyword>
<keyword evidence="2" id="KW-0540">Nuclease</keyword>
<evidence type="ECO:0000259" key="7">
    <source>
        <dbReference type="PROSITE" id="PS50967"/>
    </source>
</evidence>
<dbReference type="FunFam" id="1.10.150.80:FF:000001">
    <property type="entry name" value="Putative exosome component 10"/>
    <property type="match status" value="1"/>
</dbReference>
<evidence type="ECO:0000313" key="9">
    <source>
        <dbReference type="Proteomes" id="UP001222027"/>
    </source>
</evidence>
<dbReference type="SUPFAM" id="SSF47819">
    <property type="entry name" value="HRDC-like"/>
    <property type="match status" value="1"/>
</dbReference>